<feature type="domain" description="SH3" evidence="4">
    <location>
        <begin position="1"/>
        <end position="62"/>
    </location>
</feature>
<keyword evidence="1 2" id="KW-0728">SH3 domain</keyword>
<organism evidence="5 6">
    <name type="scientific">Trypanosoma equiperdum</name>
    <dbReference type="NCBI Taxonomy" id="5694"/>
    <lineage>
        <taxon>Eukaryota</taxon>
        <taxon>Discoba</taxon>
        <taxon>Euglenozoa</taxon>
        <taxon>Kinetoplastea</taxon>
        <taxon>Metakinetoplastina</taxon>
        <taxon>Trypanosomatida</taxon>
        <taxon>Trypanosomatidae</taxon>
        <taxon>Trypanosoma</taxon>
    </lineage>
</organism>
<evidence type="ECO:0000313" key="6">
    <source>
        <dbReference type="Proteomes" id="UP000195570"/>
    </source>
</evidence>
<dbReference type="RefSeq" id="XP_067079346.1">
    <property type="nucleotide sequence ID" value="XM_067223245.1"/>
</dbReference>
<dbReference type="InterPro" id="IPR001452">
    <property type="entry name" value="SH3_domain"/>
</dbReference>
<evidence type="ECO:0000256" key="2">
    <source>
        <dbReference type="PROSITE-ProRule" id="PRU00192"/>
    </source>
</evidence>
<evidence type="ECO:0000256" key="3">
    <source>
        <dbReference type="SAM" id="Coils"/>
    </source>
</evidence>
<dbReference type="VEuPathDB" id="TriTrypDB:TEOVI_000671700"/>
<dbReference type="Proteomes" id="UP000195570">
    <property type="component" value="Unassembled WGS sequence"/>
</dbReference>
<dbReference type="SMR" id="A0A1G4I8K1"/>
<dbReference type="EMBL" id="CZPT02000895">
    <property type="protein sequence ID" value="SCU68130.1"/>
    <property type="molecule type" value="Genomic_DNA"/>
</dbReference>
<comment type="caution">
    <text evidence="5">The sequence shown here is derived from an EMBL/GenBank/DDBJ whole genome shotgun (WGS) entry which is preliminary data.</text>
</comment>
<feature type="coiled-coil region" evidence="3">
    <location>
        <begin position="199"/>
        <end position="251"/>
    </location>
</feature>
<dbReference type="SMART" id="SM00326">
    <property type="entry name" value="SH3"/>
    <property type="match status" value="1"/>
</dbReference>
<dbReference type="SUPFAM" id="SSF50044">
    <property type="entry name" value="SH3-domain"/>
    <property type="match status" value="1"/>
</dbReference>
<dbReference type="Pfam" id="PF14604">
    <property type="entry name" value="SH3_9"/>
    <property type="match status" value="1"/>
</dbReference>
<dbReference type="InterPro" id="IPR036028">
    <property type="entry name" value="SH3-like_dom_sf"/>
</dbReference>
<keyword evidence="3" id="KW-0175">Coiled coil</keyword>
<dbReference type="CDD" id="cd00174">
    <property type="entry name" value="SH3"/>
    <property type="match status" value="1"/>
</dbReference>
<proteinExistence type="predicted"/>
<dbReference type="GeneID" id="92380651"/>
<protein>
    <submittedName>
        <fullName evidence="5">SH3 domain protein, conserved</fullName>
    </submittedName>
</protein>
<sequence length="274" mass="30261">MSLFTVHCNFTAQEDVELSVRKGEIVTAIDEDTHDGWVQVEVVGDKERVGFVPLSHLTPSVAQVGGDSRLQSSAVGATSLGNCSFLVDESPKVCNSAKQSKLDCSYMLNKHNSHSMIGNNYDSVGTVGGSSYVNAMELDVVANTHVRSLSDTDQATRRAQISGKTLGTNLQSATDPSTNSLLYDTGAVVESFMKNELHLKQLARRRQDELAKMRSALEEAKNDVGVCREKKEKLAVKLRDLDLSMDRMRKRWKNMLEQEKDHILRSMTSSGIDH</sequence>
<dbReference type="PROSITE" id="PS50002">
    <property type="entry name" value="SH3"/>
    <property type="match status" value="1"/>
</dbReference>
<evidence type="ECO:0000256" key="1">
    <source>
        <dbReference type="ARBA" id="ARBA00022443"/>
    </source>
</evidence>
<keyword evidence="6" id="KW-1185">Reference proteome</keyword>
<reference evidence="5" key="1">
    <citation type="submission" date="2016-09" db="EMBL/GenBank/DDBJ databases">
        <authorList>
            <person name="Hebert L."/>
            <person name="Moumen B."/>
        </authorList>
    </citation>
    <scope>NUCLEOTIDE SEQUENCE [LARGE SCALE GENOMIC DNA]</scope>
    <source>
        <strain evidence="5">OVI</strain>
    </source>
</reference>
<evidence type="ECO:0000313" key="5">
    <source>
        <dbReference type="EMBL" id="SCU68130.1"/>
    </source>
</evidence>
<evidence type="ECO:0000259" key="4">
    <source>
        <dbReference type="PROSITE" id="PS50002"/>
    </source>
</evidence>
<name>A0A1G4I8K1_TRYEQ</name>
<gene>
    <name evidence="5" type="ORF">TEOVI_000671700</name>
</gene>
<dbReference type="AlphaFoldDB" id="A0A1G4I8K1"/>
<accession>A0A1G4I8K1</accession>
<dbReference type="Gene3D" id="2.30.30.40">
    <property type="entry name" value="SH3 Domains"/>
    <property type="match status" value="1"/>
</dbReference>